<feature type="transmembrane region" description="Helical" evidence="2">
    <location>
        <begin position="153"/>
        <end position="172"/>
    </location>
</feature>
<proteinExistence type="predicted"/>
<dbReference type="EMBL" id="BAAARW010000012">
    <property type="protein sequence ID" value="GAA2420976.1"/>
    <property type="molecule type" value="Genomic_DNA"/>
</dbReference>
<keyword evidence="2" id="KW-1133">Transmembrane helix</keyword>
<reference evidence="4" key="1">
    <citation type="journal article" date="2019" name="Int. J. Syst. Evol. Microbiol.">
        <title>The Global Catalogue of Microorganisms (GCM) 10K type strain sequencing project: providing services to taxonomists for standard genome sequencing and annotation.</title>
        <authorList>
            <consortium name="The Broad Institute Genomics Platform"/>
            <consortium name="The Broad Institute Genome Sequencing Center for Infectious Disease"/>
            <person name="Wu L."/>
            <person name="Ma J."/>
        </authorList>
    </citation>
    <scope>NUCLEOTIDE SEQUENCE [LARGE SCALE GENOMIC DNA]</scope>
    <source>
        <strain evidence="4">JCM 3325</strain>
    </source>
</reference>
<gene>
    <name evidence="3" type="ORF">GCM10010191_35440</name>
</gene>
<dbReference type="Pfam" id="PF19608">
    <property type="entry name" value="DUF6113"/>
    <property type="match status" value="1"/>
</dbReference>
<comment type="caution">
    <text evidence="3">The sequence shown here is derived from an EMBL/GenBank/DDBJ whole genome shotgun (WGS) entry which is preliminary data.</text>
</comment>
<keyword evidence="4" id="KW-1185">Reference proteome</keyword>
<accession>A0ABP5W6B2</accession>
<sequence length="238" mass="24204">MNKDRPPAEPGGQDEQAAPPAWAPPDGPHPPHDQGAPSAQAPQDGQGMQGGQWPVHGQAVPHGQVPQYGPGGPYGPVFPYEAAVDGPRSDATLEAFVSGAAYAALGLLGALLGLVGSFAQGWTIGSVPVVAIVLILVNFGLARLAGWAMRGRMGPMTLVLVWGLVTWSLSVPRDEGDLIVPGTLTGYLFIIGGLLAGVIAVTLVPAARPEGNWLTWRAPGPARPPGPPPGQGPASGSA</sequence>
<feature type="compositionally biased region" description="Pro residues" evidence="1">
    <location>
        <begin position="221"/>
        <end position="231"/>
    </location>
</feature>
<evidence type="ECO:0000313" key="3">
    <source>
        <dbReference type="EMBL" id="GAA2420976.1"/>
    </source>
</evidence>
<feature type="transmembrane region" description="Helical" evidence="2">
    <location>
        <begin position="184"/>
        <end position="207"/>
    </location>
</feature>
<keyword evidence="2" id="KW-0472">Membrane</keyword>
<feature type="transmembrane region" description="Helical" evidence="2">
    <location>
        <begin position="95"/>
        <end position="115"/>
    </location>
</feature>
<protein>
    <submittedName>
        <fullName evidence="3">Uncharacterized protein</fullName>
    </submittedName>
</protein>
<dbReference type="RefSeq" id="WP_344590076.1">
    <property type="nucleotide sequence ID" value="NZ_BAAARW010000012.1"/>
</dbReference>
<name>A0ABP5W6B2_9ACTN</name>
<dbReference type="InterPro" id="IPR046095">
    <property type="entry name" value="DUF6113"/>
</dbReference>
<feature type="region of interest" description="Disordered" evidence="1">
    <location>
        <begin position="1"/>
        <end position="68"/>
    </location>
</feature>
<keyword evidence="2" id="KW-0812">Transmembrane</keyword>
<evidence type="ECO:0000256" key="2">
    <source>
        <dbReference type="SAM" id="Phobius"/>
    </source>
</evidence>
<feature type="region of interest" description="Disordered" evidence="1">
    <location>
        <begin position="215"/>
        <end position="238"/>
    </location>
</feature>
<feature type="transmembrane region" description="Helical" evidence="2">
    <location>
        <begin position="121"/>
        <end position="141"/>
    </location>
</feature>
<evidence type="ECO:0000256" key="1">
    <source>
        <dbReference type="SAM" id="MobiDB-lite"/>
    </source>
</evidence>
<evidence type="ECO:0000313" key="4">
    <source>
        <dbReference type="Proteomes" id="UP001501231"/>
    </source>
</evidence>
<dbReference type="Proteomes" id="UP001501231">
    <property type="component" value="Unassembled WGS sequence"/>
</dbReference>
<organism evidence="3 4">
    <name type="scientific">Actinomadura vinacea</name>
    <dbReference type="NCBI Taxonomy" id="115336"/>
    <lineage>
        <taxon>Bacteria</taxon>
        <taxon>Bacillati</taxon>
        <taxon>Actinomycetota</taxon>
        <taxon>Actinomycetes</taxon>
        <taxon>Streptosporangiales</taxon>
        <taxon>Thermomonosporaceae</taxon>
        <taxon>Actinomadura</taxon>
    </lineage>
</organism>